<evidence type="ECO:0000313" key="1">
    <source>
        <dbReference type="EMBL" id="ETO32472.1"/>
    </source>
</evidence>
<gene>
    <name evidence="1" type="ORF">RFI_04645</name>
</gene>
<evidence type="ECO:0000313" key="2">
    <source>
        <dbReference type="Proteomes" id="UP000023152"/>
    </source>
</evidence>
<organism evidence="1 2">
    <name type="scientific">Reticulomyxa filosa</name>
    <dbReference type="NCBI Taxonomy" id="46433"/>
    <lineage>
        <taxon>Eukaryota</taxon>
        <taxon>Sar</taxon>
        <taxon>Rhizaria</taxon>
        <taxon>Retaria</taxon>
        <taxon>Foraminifera</taxon>
        <taxon>Monothalamids</taxon>
        <taxon>Reticulomyxidae</taxon>
        <taxon>Reticulomyxa</taxon>
    </lineage>
</organism>
<accession>X6P4E7</accession>
<proteinExistence type="predicted"/>
<dbReference type="AlphaFoldDB" id="X6P4E7"/>
<dbReference type="EMBL" id="ASPP01004183">
    <property type="protein sequence ID" value="ETO32472.1"/>
    <property type="molecule type" value="Genomic_DNA"/>
</dbReference>
<keyword evidence="2" id="KW-1185">Reference proteome</keyword>
<sequence>MAVFLQSTVNIFMLRIHICRFVCLQLEITDIVIQKLIKDDKFFLCFSEWIKDLYDSLICKHLHLIDNLPNQMNYVDENDTINKCPLSNATCKINVFNYCLMNLLELQELIVKIENQIEKNMTIYLHNVHNLFVIFVNVNIKEYFIVLIYCLIL</sequence>
<name>X6P4E7_RETFI</name>
<protein>
    <submittedName>
        <fullName evidence="1">Uncharacterized protein</fullName>
    </submittedName>
</protein>
<comment type="caution">
    <text evidence="1">The sequence shown here is derived from an EMBL/GenBank/DDBJ whole genome shotgun (WGS) entry which is preliminary data.</text>
</comment>
<reference evidence="1 2" key="1">
    <citation type="journal article" date="2013" name="Curr. Biol.">
        <title>The Genome of the Foraminiferan Reticulomyxa filosa.</title>
        <authorList>
            <person name="Glockner G."/>
            <person name="Hulsmann N."/>
            <person name="Schleicher M."/>
            <person name="Noegel A.A."/>
            <person name="Eichinger L."/>
            <person name="Gallinger C."/>
            <person name="Pawlowski J."/>
            <person name="Sierra R."/>
            <person name="Euteneuer U."/>
            <person name="Pillet L."/>
            <person name="Moustafa A."/>
            <person name="Platzer M."/>
            <person name="Groth M."/>
            <person name="Szafranski K."/>
            <person name="Schliwa M."/>
        </authorList>
    </citation>
    <scope>NUCLEOTIDE SEQUENCE [LARGE SCALE GENOMIC DNA]</scope>
</reference>
<dbReference type="Proteomes" id="UP000023152">
    <property type="component" value="Unassembled WGS sequence"/>
</dbReference>